<proteinExistence type="predicted"/>
<dbReference type="EMBL" id="MU394335">
    <property type="protein sequence ID" value="KAI6084537.1"/>
    <property type="molecule type" value="Genomic_DNA"/>
</dbReference>
<dbReference type="Proteomes" id="UP001497680">
    <property type="component" value="Unassembled WGS sequence"/>
</dbReference>
<accession>A0ACC0CW37</accession>
<reference evidence="1 2" key="1">
    <citation type="journal article" date="2022" name="New Phytol.">
        <title>Ecological generalism drives hyperdiversity of secondary metabolite gene clusters in xylarialean endophytes.</title>
        <authorList>
            <person name="Franco M.E.E."/>
            <person name="Wisecaver J.H."/>
            <person name="Arnold A.E."/>
            <person name="Ju Y.M."/>
            <person name="Slot J.C."/>
            <person name="Ahrendt S."/>
            <person name="Moore L.P."/>
            <person name="Eastman K.E."/>
            <person name="Scott K."/>
            <person name="Konkel Z."/>
            <person name="Mondo S.J."/>
            <person name="Kuo A."/>
            <person name="Hayes R.D."/>
            <person name="Haridas S."/>
            <person name="Andreopoulos B."/>
            <person name="Riley R."/>
            <person name="LaButti K."/>
            <person name="Pangilinan J."/>
            <person name="Lipzen A."/>
            <person name="Amirebrahimi M."/>
            <person name="Yan J."/>
            <person name="Adam C."/>
            <person name="Keymanesh K."/>
            <person name="Ng V."/>
            <person name="Louie K."/>
            <person name="Northen T."/>
            <person name="Drula E."/>
            <person name="Henrissat B."/>
            <person name="Hsieh H.M."/>
            <person name="Youens-Clark K."/>
            <person name="Lutzoni F."/>
            <person name="Miadlikowska J."/>
            <person name="Eastwood D.C."/>
            <person name="Hamelin R.C."/>
            <person name="Grigoriev I.V."/>
            <person name="U'Ren J.M."/>
        </authorList>
    </citation>
    <scope>NUCLEOTIDE SEQUENCE [LARGE SCALE GENOMIC DNA]</scope>
    <source>
        <strain evidence="1 2">ER1909</strain>
    </source>
</reference>
<evidence type="ECO:0000313" key="2">
    <source>
        <dbReference type="Proteomes" id="UP001497680"/>
    </source>
</evidence>
<sequence length="692" mass="78774">METWNADIVSLLYKPLSGSMPIRLLRLHPGQPGDDLNAELVPTTIEEAEGQYEATSYTWGSPANPLSMTCDGLKVIIQKNAFDMLNDLRRTDQTRTVWIDAICINQSNIDERASQVAIMHHIYRRAKRVVIWLGKSDEHSTLAMSYAAGLDVPKLLGESKDIGDSPTKDWEIYTNKSYFFEPKEEVELKQHQVLGVAIVKFVNRPWFNRVWVQQEAALCRETQVTCGDQVVGWDNVFALAWMLLPRSVGLYPDYIADDLNRTLNNISAVENIQRRRRRLFGDLYQTRGDLIFQPLISRLVNSCRFGATDPRDKLYSLQYFAEDADMWFDIDYGVPWQILYADVARRFLERGILGFLKNAGRVRQKSGSMLPSWAPDFRDGNWGSNVMVDQPSWMPGGPKTDVAYDTPGKAAGSLHNLPKRHRKRLDLPKELRDFKDSRKALLQSYASFKSTMFDEIIYLGDVLDDPFDIETWLRIIKQDLDYIGKLGLQTYLNNENLSDAYKLTLILASNHEQGVVDSKYVSENWDDWIRWLNDPLGGRETMPVWQYSIEASGALQSFRFAITKHGYFCLVPRDTQVHDVVSIFVGYQAGVVLRRWLPPSAGGKAHEESSKGATPTEYFELIGDTYIHGMMSNEARCIIDEFNCKHSPTQSQLQAMLRASDSGHGESWETLGLPGAYARILETLGDHLVNLV</sequence>
<evidence type="ECO:0000313" key="1">
    <source>
        <dbReference type="EMBL" id="KAI6084537.1"/>
    </source>
</evidence>
<gene>
    <name evidence="1" type="ORF">F4821DRAFT_242462</name>
</gene>
<name>A0ACC0CW37_9PEZI</name>
<comment type="caution">
    <text evidence="1">The sequence shown here is derived from an EMBL/GenBank/DDBJ whole genome shotgun (WGS) entry which is preliminary data.</text>
</comment>
<protein>
    <submittedName>
        <fullName evidence="1">Heterokaryon incompatibility protein-domain-containing protein</fullName>
    </submittedName>
</protein>
<keyword evidence="2" id="KW-1185">Reference proteome</keyword>
<organism evidence="1 2">
    <name type="scientific">Hypoxylon rubiginosum</name>
    <dbReference type="NCBI Taxonomy" id="110542"/>
    <lineage>
        <taxon>Eukaryota</taxon>
        <taxon>Fungi</taxon>
        <taxon>Dikarya</taxon>
        <taxon>Ascomycota</taxon>
        <taxon>Pezizomycotina</taxon>
        <taxon>Sordariomycetes</taxon>
        <taxon>Xylariomycetidae</taxon>
        <taxon>Xylariales</taxon>
        <taxon>Hypoxylaceae</taxon>
        <taxon>Hypoxylon</taxon>
    </lineage>
</organism>